<keyword evidence="12 13" id="KW-0238">DNA-binding</keyword>
<protein>
    <recommendedName>
        <fullName evidence="15">Homeobox domain-containing protein</fullName>
    </recommendedName>
</protein>
<feature type="transmembrane region" description="Helical" evidence="14">
    <location>
        <begin position="194"/>
        <end position="221"/>
    </location>
</feature>
<dbReference type="PANTHER" id="PTHR12560">
    <property type="entry name" value="LONGEVITY ASSURANCE FACTOR 1 LAG1"/>
    <property type="match status" value="1"/>
</dbReference>
<dbReference type="Proteomes" id="UP000002280">
    <property type="component" value="Chromosome 3"/>
</dbReference>
<keyword evidence="12 13" id="KW-0371">Homeobox</keyword>
<dbReference type="CDD" id="cd00086">
    <property type="entry name" value="homeodomain"/>
    <property type="match status" value="1"/>
</dbReference>
<dbReference type="SMART" id="SM00389">
    <property type="entry name" value="HOX"/>
    <property type="match status" value="1"/>
</dbReference>
<evidence type="ECO:0000256" key="9">
    <source>
        <dbReference type="ARBA" id="ARBA00023098"/>
    </source>
</evidence>
<evidence type="ECO:0000256" key="12">
    <source>
        <dbReference type="PROSITE-ProRule" id="PRU00108"/>
    </source>
</evidence>
<evidence type="ECO:0000256" key="7">
    <source>
        <dbReference type="ARBA" id="ARBA00022824"/>
    </source>
</evidence>
<evidence type="ECO:0000313" key="16">
    <source>
        <dbReference type="Ensembl" id="ENSMODP00000047238.1"/>
    </source>
</evidence>
<comment type="pathway">
    <text evidence="3">Sphingolipid metabolism.</text>
</comment>
<comment type="subcellular location">
    <subcellularLocation>
        <location evidence="1">Endoplasmic reticulum membrane</location>
        <topology evidence="1">Multi-pass membrane protein</topology>
    </subcellularLocation>
    <subcellularLocation>
        <location evidence="12 13">Nucleus</location>
    </subcellularLocation>
</comment>
<evidence type="ECO:0000256" key="6">
    <source>
        <dbReference type="ARBA" id="ARBA00022692"/>
    </source>
</evidence>
<dbReference type="GeneTree" id="ENSGT01030000234515"/>
<keyword evidence="8 14" id="KW-1133">Transmembrane helix</keyword>
<organism evidence="16 17">
    <name type="scientific">Monodelphis domestica</name>
    <name type="common">Gray short-tailed opossum</name>
    <dbReference type="NCBI Taxonomy" id="13616"/>
    <lineage>
        <taxon>Eukaryota</taxon>
        <taxon>Metazoa</taxon>
        <taxon>Chordata</taxon>
        <taxon>Craniata</taxon>
        <taxon>Vertebrata</taxon>
        <taxon>Euteleostomi</taxon>
        <taxon>Mammalia</taxon>
        <taxon>Metatheria</taxon>
        <taxon>Didelphimorphia</taxon>
        <taxon>Didelphidae</taxon>
        <taxon>Monodelphis</taxon>
    </lineage>
</organism>
<evidence type="ECO:0000256" key="10">
    <source>
        <dbReference type="ARBA" id="ARBA00023136"/>
    </source>
</evidence>
<feature type="transmembrane region" description="Helical" evidence="14">
    <location>
        <begin position="138"/>
        <end position="155"/>
    </location>
</feature>
<dbReference type="Pfam" id="PF03798">
    <property type="entry name" value="TRAM_LAG1_CLN8"/>
    <property type="match status" value="1"/>
</dbReference>
<accession>A0A5F8GHY6</accession>
<dbReference type="InterPro" id="IPR009057">
    <property type="entry name" value="Homeodomain-like_sf"/>
</dbReference>
<evidence type="ECO:0000313" key="17">
    <source>
        <dbReference type="Proteomes" id="UP000002280"/>
    </source>
</evidence>
<dbReference type="UniPathway" id="UPA00222"/>
<dbReference type="PIRSF" id="PIRSF005225">
    <property type="entry name" value="LAG1_LAC1"/>
    <property type="match status" value="1"/>
</dbReference>
<dbReference type="Ensembl" id="ENSMODT00000065568.1">
    <property type="protein sequence ID" value="ENSMODP00000047238.1"/>
    <property type="gene ID" value="ENSMODG00000047978.1"/>
</dbReference>
<keyword evidence="12 13" id="KW-0539">Nucleus</keyword>
<dbReference type="Gene3D" id="1.10.10.60">
    <property type="entry name" value="Homeodomain-like"/>
    <property type="match status" value="1"/>
</dbReference>
<dbReference type="SMART" id="SM00724">
    <property type="entry name" value="TLC"/>
    <property type="match status" value="1"/>
</dbReference>
<evidence type="ECO:0000256" key="5">
    <source>
        <dbReference type="ARBA" id="ARBA00022679"/>
    </source>
</evidence>
<reference evidence="16 17" key="1">
    <citation type="journal article" date="2007" name="Nature">
        <title>Genome of the marsupial Monodelphis domestica reveals innovation in non-coding sequences.</title>
        <authorList>
            <person name="Mikkelsen T.S."/>
            <person name="Wakefield M.J."/>
            <person name="Aken B."/>
            <person name="Amemiya C.T."/>
            <person name="Chang J.L."/>
            <person name="Duke S."/>
            <person name="Garber M."/>
            <person name="Gentles A.J."/>
            <person name="Goodstadt L."/>
            <person name="Heger A."/>
            <person name="Jurka J."/>
            <person name="Kamal M."/>
            <person name="Mauceli E."/>
            <person name="Searle S.M."/>
            <person name="Sharpe T."/>
            <person name="Baker M.L."/>
            <person name="Batzer M.A."/>
            <person name="Benos P.V."/>
            <person name="Belov K."/>
            <person name="Clamp M."/>
            <person name="Cook A."/>
            <person name="Cuff J."/>
            <person name="Das R."/>
            <person name="Davidow L."/>
            <person name="Deakin J.E."/>
            <person name="Fazzari M.J."/>
            <person name="Glass J.L."/>
            <person name="Grabherr M."/>
            <person name="Greally J.M."/>
            <person name="Gu W."/>
            <person name="Hore T.A."/>
            <person name="Huttley G.A."/>
            <person name="Kleber M."/>
            <person name="Jirtle R.L."/>
            <person name="Koina E."/>
            <person name="Lee J.T."/>
            <person name="Mahony S."/>
            <person name="Marra M.A."/>
            <person name="Miller R.D."/>
            <person name="Nicholls R.D."/>
            <person name="Oda M."/>
            <person name="Papenfuss A.T."/>
            <person name="Parra Z.E."/>
            <person name="Pollock D.D."/>
            <person name="Ray D.A."/>
            <person name="Schein J.E."/>
            <person name="Speed T.P."/>
            <person name="Thompson K."/>
            <person name="VandeBerg J.L."/>
            <person name="Wade C.M."/>
            <person name="Walker J.A."/>
            <person name="Waters P.D."/>
            <person name="Webber C."/>
            <person name="Weidman J.R."/>
            <person name="Xie X."/>
            <person name="Zody M.C."/>
            <person name="Baldwin J."/>
            <person name="Abdouelleil A."/>
            <person name="Abdulkadir J."/>
            <person name="Abebe A."/>
            <person name="Abera B."/>
            <person name="Abreu J."/>
            <person name="Acer S.C."/>
            <person name="Aftuck L."/>
            <person name="Alexander A."/>
            <person name="An P."/>
            <person name="Anderson E."/>
            <person name="Anderson S."/>
            <person name="Arachi H."/>
            <person name="Azer M."/>
            <person name="Bachantsang P."/>
            <person name="Barry A."/>
            <person name="Bayul T."/>
            <person name="Berlin A."/>
            <person name="Bessette D."/>
            <person name="Bloom T."/>
            <person name="Bloom T."/>
            <person name="Boguslavskiy L."/>
            <person name="Bonnet C."/>
            <person name="Boukhgalter B."/>
            <person name="Bourzgui I."/>
            <person name="Brown A."/>
            <person name="Cahill P."/>
            <person name="Channer S."/>
            <person name="Cheshatsang Y."/>
            <person name="Chuda L."/>
            <person name="Citroen M."/>
            <person name="Collymore A."/>
            <person name="Cooke P."/>
            <person name="Costello M."/>
            <person name="D'Aco K."/>
            <person name="Daza R."/>
            <person name="De Haan G."/>
            <person name="DeGray S."/>
            <person name="DeMaso C."/>
            <person name="Dhargay N."/>
            <person name="Dooley K."/>
            <person name="Dooley E."/>
            <person name="Doricent M."/>
            <person name="Dorje P."/>
            <person name="Dorjee K."/>
            <person name="Dupes A."/>
            <person name="Elong R."/>
            <person name="Falk J."/>
            <person name="Farina A."/>
            <person name="Faro S."/>
            <person name="Ferguson D."/>
            <person name="Fisher S."/>
            <person name="Foley C.D."/>
            <person name="Franke A."/>
            <person name="Friedrich D."/>
            <person name="Gadbois L."/>
            <person name="Gearin G."/>
            <person name="Gearin C.R."/>
            <person name="Giannoukos G."/>
            <person name="Goode T."/>
            <person name="Graham J."/>
            <person name="Grandbois E."/>
            <person name="Grewal S."/>
            <person name="Gyaltsen K."/>
            <person name="Hafez N."/>
            <person name="Hagos B."/>
            <person name="Hall J."/>
            <person name="Henson C."/>
            <person name="Hollinger A."/>
            <person name="Honan T."/>
            <person name="Huard M.D."/>
            <person name="Hughes L."/>
            <person name="Hurhula B."/>
            <person name="Husby M.E."/>
            <person name="Kamat A."/>
            <person name="Kanga B."/>
            <person name="Kashin S."/>
            <person name="Khazanovich D."/>
            <person name="Kisner P."/>
            <person name="Lance K."/>
            <person name="Lara M."/>
            <person name="Lee W."/>
            <person name="Lennon N."/>
            <person name="Letendre F."/>
            <person name="LeVine R."/>
            <person name="Lipovsky A."/>
            <person name="Liu X."/>
            <person name="Liu J."/>
            <person name="Liu S."/>
            <person name="Lokyitsang T."/>
            <person name="Lokyitsang Y."/>
            <person name="Lubonja R."/>
            <person name="Lui A."/>
            <person name="MacDonald P."/>
            <person name="Magnisalis V."/>
            <person name="Maru K."/>
            <person name="Matthews C."/>
            <person name="McCusker W."/>
            <person name="McDonough S."/>
            <person name="Mehta T."/>
            <person name="Meldrim J."/>
            <person name="Meneus L."/>
            <person name="Mihai O."/>
            <person name="Mihalev A."/>
            <person name="Mihova T."/>
            <person name="Mittelman R."/>
            <person name="Mlenga V."/>
            <person name="Montmayeur A."/>
            <person name="Mulrain L."/>
            <person name="Navidi A."/>
            <person name="Naylor J."/>
            <person name="Negash T."/>
            <person name="Nguyen T."/>
            <person name="Nguyen N."/>
            <person name="Nicol R."/>
            <person name="Norbu C."/>
            <person name="Norbu N."/>
            <person name="Novod N."/>
            <person name="O'Neill B."/>
            <person name="Osman S."/>
            <person name="Markiewicz E."/>
            <person name="Oyono O.L."/>
            <person name="Patti C."/>
            <person name="Phunkhang P."/>
            <person name="Pierre F."/>
            <person name="Priest M."/>
            <person name="Raghuraman S."/>
            <person name="Rege F."/>
            <person name="Reyes R."/>
            <person name="Rise C."/>
            <person name="Rogov P."/>
            <person name="Ross K."/>
            <person name="Ryan E."/>
            <person name="Settipalli S."/>
            <person name="Shea T."/>
            <person name="Sherpa N."/>
            <person name="Shi L."/>
            <person name="Shih D."/>
            <person name="Sparrow T."/>
            <person name="Spaulding J."/>
            <person name="Stalker J."/>
            <person name="Stange-Thomann N."/>
            <person name="Stavropoulos S."/>
            <person name="Stone C."/>
            <person name="Strader C."/>
            <person name="Tesfaye S."/>
            <person name="Thomson T."/>
            <person name="Thoulutsang Y."/>
            <person name="Thoulutsang D."/>
            <person name="Topham K."/>
            <person name="Topping I."/>
            <person name="Tsamla T."/>
            <person name="Vassiliev H."/>
            <person name="Vo A."/>
            <person name="Wangchuk T."/>
            <person name="Wangdi T."/>
            <person name="Weiand M."/>
            <person name="Wilkinson J."/>
            <person name="Wilson A."/>
            <person name="Yadav S."/>
            <person name="Young G."/>
            <person name="Yu Q."/>
            <person name="Zembek L."/>
            <person name="Zhong D."/>
            <person name="Zimmer A."/>
            <person name="Zwirko Z."/>
            <person name="Jaffe D.B."/>
            <person name="Alvarez P."/>
            <person name="Brockman W."/>
            <person name="Butler J."/>
            <person name="Chin C."/>
            <person name="Gnerre S."/>
            <person name="MacCallum I."/>
            <person name="Graves J.A."/>
            <person name="Ponting C.P."/>
            <person name="Breen M."/>
            <person name="Samollow P.B."/>
            <person name="Lander E.S."/>
            <person name="Lindblad-Toh K."/>
        </authorList>
    </citation>
    <scope>NUCLEOTIDE SEQUENCE [LARGE SCALE GENOMIC DNA]</scope>
</reference>
<dbReference type="FunFam" id="1.10.10.60:FF:000020">
    <property type="entry name" value="Ceramide synthase 5"/>
    <property type="match status" value="1"/>
</dbReference>
<comment type="catalytic activity">
    <reaction evidence="11">
        <text>sphinganine + octadecanoyl-CoA = N-(octadecanoyl)-sphinganine + CoA + H(+)</text>
        <dbReference type="Rhea" id="RHEA:36547"/>
        <dbReference type="ChEBI" id="CHEBI:15378"/>
        <dbReference type="ChEBI" id="CHEBI:57287"/>
        <dbReference type="ChEBI" id="CHEBI:57394"/>
        <dbReference type="ChEBI" id="CHEBI:57817"/>
        <dbReference type="ChEBI" id="CHEBI:67033"/>
    </reaction>
    <physiologicalReaction direction="left-to-right" evidence="11">
        <dbReference type="Rhea" id="RHEA:36548"/>
    </physiologicalReaction>
</comment>
<keyword evidence="17" id="KW-1185">Reference proteome</keyword>
<name>A0A5F8GHY6_MONDO</name>
<sequence length="286" mass="33505">MLSNLYHWFWKDENWLPAGYTWTDIEDANGVTYPHPKDLLATIPLAFMLVIVRYSFERTVGVLLSRVMGVRDHLRLKPDPNPILESFFQTQSQNPKEAQLSHLASQCHLSVRQTQRWFRRRRNQARPNLTKKFCESSWRLFFYFSSSFGIFLAIYNPLKTGLYFCYLLEMSFYQSLLLTLPFDVKRKDTMEQIIHHFIVIILLFISYCGNLLSFGGVTLLLHDITDILLEVSHSLFSCQGAFRCHILGGRRHLCGRVCYRVLGLESRRPYFKSKLRHLLCDPGQIA</sequence>
<dbReference type="InterPro" id="IPR001356">
    <property type="entry name" value="HD"/>
</dbReference>
<evidence type="ECO:0000256" key="3">
    <source>
        <dbReference type="ARBA" id="ARBA00004991"/>
    </source>
</evidence>
<keyword evidence="7" id="KW-0256">Endoplasmic reticulum</keyword>
<evidence type="ECO:0000256" key="1">
    <source>
        <dbReference type="ARBA" id="ARBA00004477"/>
    </source>
</evidence>
<reference evidence="16" key="2">
    <citation type="submission" date="2025-08" db="UniProtKB">
        <authorList>
            <consortium name="Ensembl"/>
        </authorList>
    </citation>
    <scope>IDENTIFICATION</scope>
</reference>
<dbReference type="SUPFAM" id="SSF46689">
    <property type="entry name" value="Homeodomain-like"/>
    <property type="match status" value="1"/>
</dbReference>
<evidence type="ECO:0000256" key="11">
    <source>
        <dbReference type="ARBA" id="ARBA00049036"/>
    </source>
</evidence>
<keyword evidence="6 14" id="KW-0812">Transmembrane</keyword>
<dbReference type="InParanoid" id="A0A5F8GHY6"/>
<dbReference type="GO" id="GO:0005789">
    <property type="term" value="C:endoplasmic reticulum membrane"/>
    <property type="evidence" value="ECO:0007669"/>
    <property type="project" value="UniProtKB-SubCell"/>
</dbReference>
<evidence type="ECO:0000256" key="14">
    <source>
        <dbReference type="SAM" id="Phobius"/>
    </source>
</evidence>
<dbReference type="InterPro" id="IPR016439">
    <property type="entry name" value="Lag1/Lac1-like"/>
</dbReference>
<dbReference type="InterPro" id="IPR006634">
    <property type="entry name" value="TLC-dom"/>
</dbReference>
<evidence type="ECO:0000256" key="2">
    <source>
        <dbReference type="ARBA" id="ARBA00004760"/>
    </source>
</evidence>
<keyword evidence="4" id="KW-0444">Lipid biosynthesis</keyword>
<feature type="DNA-binding region" description="Homeobox" evidence="12">
    <location>
        <begin position="86"/>
        <end position="129"/>
    </location>
</feature>
<dbReference type="PANTHER" id="PTHR12560:SF6">
    <property type="entry name" value="CERAMIDE SYNTHASE 4"/>
    <property type="match status" value="1"/>
</dbReference>
<feature type="domain" description="Homeobox" evidence="15">
    <location>
        <begin position="84"/>
        <end position="128"/>
    </location>
</feature>
<dbReference type="GO" id="GO:0005634">
    <property type="term" value="C:nucleus"/>
    <property type="evidence" value="ECO:0007669"/>
    <property type="project" value="UniProtKB-SubCell"/>
</dbReference>
<keyword evidence="10 14" id="KW-0472">Membrane</keyword>
<feature type="transmembrane region" description="Helical" evidence="14">
    <location>
        <begin position="161"/>
        <end position="182"/>
    </location>
</feature>
<comment type="pathway">
    <text evidence="2">Lipid metabolism; sphingolipid metabolism.</text>
</comment>
<evidence type="ECO:0000256" key="13">
    <source>
        <dbReference type="RuleBase" id="RU000682"/>
    </source>
</evidence>
<dbReference type="OMA" id="GAFRCHI"/>
<evidence type="ECO:0000256" key="8">
    <source>
        <dbReference type="ARBA" id="ARBA00022989"/>
    </source>
</evidence>
<dbReference type="GO" id="GO:0003677">
    <property type="term" value="F:DNA binding"/>
    <property type="evidence" value="ECO:0007669"/>
    <property type="project" value="UniProtKB-UniRule"/>
</dbReference>
<dbReference type="AlphaFoldDB" id="A0A5F8GHY6"/>
<dbReference type="PROSITE" id="PS50071">
    <property type="entry name" value="HOMEOBOX_2"/>
    <property type="match status" value="1"/>
</dbReference>
<evidence type="ECO:0000259" key="15">
    <source>
        <dbReference type="PROSITE" id="PS50071"/>
    </source>
</evidence>
<proteinExistence type="predicted"/>
<dbReference type="GO" id="GO:0046513">
    <property type="term" value="P:ceramide biosynthetic process"/>
    <property type="evidence" value="ECO:0000318"/>
    <property type="project" value="GO_Central"/>
</dbReference>
<dbReference type="Bgee" id="ENSMODG00000047978">
    <property type="expression patterns" value="Expressed in forelimb bud and 5 other cell types or tissues"/>
</dbReference>
<dbReference type="Pfam" id="PF00046">
    <property type="entry name" value="Homeodomain"/>
    <property type="match status" value="1"/>
</dbReference>
<keyword evidence="5" id="KW-0808">Transferase</keyword>
<keyword evidence="9" id="KW-0443">Lipid metabolism</keyword>
<dbReference type="GO" id="GO:0050291">
    <property type="term" value="F:sphingosine N-acyltransferase activity"/>
    <property type="evidence" value="ECO:0000318"/>
    <property type="project" value="GO_Central"/>
</dbReference>
<reference evidence="16" key="3">
    <citation type="submission" date="2025-09" db="UniProtKB">
        <authorList>
            <consortium name="Ensembl"/>
        </authorList>
    </citation>
    <scope>IDENTIFICATION</scope>
</reference>
<evidence type="ECO:0000256" key="4">
    <source>
        <dbReference type="ARBA" id="ARBA00022516"/>
    </source>
</evidence>
<feature type="transmembrane region" description="Helical" evidence="14">
    <location>
        <begin position="39"/>
        <end position="56"/>
    </location>
</feature>